<comment type="catalytic activity">
    <reaction evidence="10">
        <text>D-alanyl-D-alanine + UDP-N-acetyl-alpha-D-muramoyl-L-alanyl-gamma-D-glutamyl-meso-2,6-diaminopimelate + ATP = UDP-N-acetyl-alpha-D-muramoyl-L-alanyl-gamma-D-glutamyl-meso-2,6-diaminopimeloyl-D-alanyl-D-alanine + ADP + phosphate + H(+)</text>
        <dbReference type="Rhea" id="RHEA:28374"/>
        <dbReference type="ChEBI" id="CHEBI:15378"/>
        <dbReference type="ChEBI" id="CHEBI:30616"/>
        <dbReference type="ChEBI" id="CHEBI:43474"/>
        <dbReference type="ChEBI" id="CHEBI:57822"/>
        <dbReference type="ChEBI" id="CHEBI:61386"/>
        <dbReference type="ChEBI" id="CHEBI:83905"/>
        <dbReference type="ChEBI" id="CHEBI:456216"/>
        <dbReference type="EC" id="6.3.2.10"/>
    </reaction>
</comment>
<evidence type="ECO:0000256" key="2">
    <source>
        <dbReference type="ARBA" id="ARBA00022598"/>
    </source>
</evidence>
<keyword evidence="2 14" id="KW-0436">Ligase</keyword>
<dbReference type="InterPro" id="IPR036565">
    <property type="entry name" value="Mur-like_cat_sf"/>
</dbReference>
<evidence type="ECO:0000256" key="5">
    <source>
        <dbReference type="ARBA" id="ARBA00022840"/>
    </source>
</evidence>
<evidence type="ECO:0000256" key="4">
    <source>
        <dbReference type="ARBA" id="ARBA00022741"/>
    </source>
</evidence>
<dbReference type="EC" id="6.3.2.10" evidence="10"/>
<keyword evidence="5" id="KW-0067">ATP-binding</keyword>
<keyword evidence="1" id="KW-0963">Cytoplasm</keyword>
<feature type="domain" description="Mur ligase N-terminal catalytic" evidence="11">
    <location>
        <begin position="45"/>
        <end position="88"/>
    </location>
</feature>
<reference evidence="15" key="1">
    <citation type="journal article" date="2019" name="Int. J. Syst. Evol. Microbiol.">
        <title>The Global Catalogue of Microorganisms (GCM) 10K type strain sequencing project: providing services to taxonomists for standard genome sequencing and annotation.</title>
        <authorList>
            <consortium name="The Broad Institute Genomics Platform"/>
            <consortium name="The Broad Institute Genome Sequencing Center for Infectious Disease"/>
            <person name="Wu L."/>
            <person name="Ma J."/>
        </authorList>
    </citation>
    <scope>NUCLEOTIDE SEQUENCE [LARGE SCALE GENOMIC DNA]</scope>
    <source>
        <strain evidence="15">JCM 19173</strain>
    </source>
</reference>
<dbReference type="Pfam" id="PF08245">
    <property type="entry name" value="Mur_ligase_M"/>
    <property type="match status" value="1"/>
</dbReference>
<dbReference type="InterPro" id="IPR051046">
    <property type="entry name" value="MurCDEF_CellWall_CoF430Synth"/>
</dbReference>
<dbReference type="InterPro" id="IPR004101">
    <property type="entry name" value="Mur_ligase_C"/>
</dbReference>
<dbReference type="SUPFAM" id="SSF63418">
    <property type="entry name" value="MurE/MurF N-terminal domain"/>
    <property type="match status" value="1"/>
</dbReference>
<sequence>MWAGATAGGMVPPGGGVTLPGMLDPHLPLPFQAAVHPEARVARRLTWDSREASPDVAFVALPGERGHGNAFVEQALAAGAPFVLTDLDVPRAVRVPDAREALFAWGRAERQHAPLVVGITGSAGKTTAKSYAAAALDAHFMPVFNTMPAIACFLVEFGRAGRPLVVEMGIDRVGEMAELVDLVRPDVGVITSIGPAHLEQLGSMEGIVREKGVILRDVQGQPVRSLVGSQAAAFYPGVDSYGFGPVTFAGENLRVTPEGASFSFAGRPVTLPLASTVQAEAAVLSLHLAREAGLDLAGAAERLAGVSVPGGRYRVHPGRFTVIDDAYNASPVAVRAALDALSGWEGRRISVLGRMLELGPTERALHAEVGAYARERADVTFGVGAFAAELGEQAYATVPELLEALLAQVQEGDVVLVKASRGISWTPERRAQEGVGLDVVVQGLLDARGD</sequence>
<evidence type="ECO:0000256" key="1">
    <source>
        <dbReference type="ARBA" id="ARBA00022490"/>
    </source>
</evidence>
<dbReference type="InterPro" id="IPR013221">
    <property type="entry name" value="Mur_ligase_cen"/>
</dbReference>
<evidence type="ECO:0000256" key="10">
    <source>
        <dbReference type="RuleBase" id="RU004136"/>
    </source>
</evidence>
<comment type="subcellular location">
    <subcellularLocation>
        <location evidence="10">Cytoplasm</location>
    </subcellularLocation>
</comment>
<evidence type="ECO:0000256" key="9">
    <source>
        <dbReference type="ARBA" id="ARBA00023316"/>
    </source>
</evidence>
<name>A0ABQ2FJG5_9DEIO</name>
<dbReference type="InterPro" id="IPR035911">
    <property type="entry name" value="MurE/MurF_N"/>
</dbReference>
<dbReference type="GO" id="GO:0016874">
    <property type="term" value="F:ligase activity"/>
    <property type="evidence" value="ECO:0007669"/>
    <property type="project" value="UniProtKB-KW"/>
</dbReference>
<evidence type="ECO:0000256" key="6">
    <source>
        <dbReference type="ARBA" id="ARBA00022960"/>
    </source>
</evidence>
<keyword evidence="3 10" id="KW-0132">Cell division</keyword>
<dbReference type="Pfam" id="PF01225">
    <property type="entry name" value="Mur_ligase"/>
    <property type="match status" value="1"/>
</dbReference>
<dbReference type="InterPro" id="IPR005863">
    <property type="entry name" value="UDP-N-AcMur_synth"/>
</dbReference>
<dbReference type="NCBIfam" id="TIGR01143">
    <property type="entry name" value="murF"/>
    <property type="match status" value="1"/>
</dbReference>
<comment type="caution">
    <text evidence="14">The sequence shown here is derived from an EMBL/GenBank/DDBJ whole genome shotgun (WGS) entry which is preliminary data.</text>
</comment>
<dbReference type="Pfam" id="PF02875">
    <property type="entry name" value="Mur_ligase_C"/>
    <property type="match status" value="1"/>
</dbReference>
<comment type="function">
    <text evidence="10">Involved in cell wall formation. Catalyzes the final step in the synthesis of UDP-N-acetylmuramoyl-pentapeptide, the precursor of murein.</text>
</comment>
<evidence type="ECO:0000256" key="8">
    <source>
        <dbReference type="ARBA" id="ARBA00023306"/>
    </source>
</evidence>
<dbReference type="EMBL" id="BMPE01000006">
    <property type="protein sequence ID" value="GGL04155.1"/>
    <property type="molecule type" value="Genomic_DNA"/>
</dbReference>
<keyword evidence="8 10" id="KW-0131">Cell cycle</keyword>
<accession>A0ABQ2FJG5</accession>
<dbReference type="Gene3D" id="3.40.1390.10">
    <property type="entry name" value="MurE/MurF, N-terminal domain"/>
    <property type="match status" value="1"/>
</dbReference>
<keyword evidence="7 10" id="KW-0573">Peptidoglycan synthesis</keyword>
<dbReference type="Proteomes" id="UP000604341">
    <property type="component" value="Unassembled WGS sequence"/>
</dbReference>
<dbReference type="PANTHER" id="PTHR43024:SF1">
    <property type="entry name" value="UDP-N-ACETYLMURAMOYL-TRIPEPTIDE--D-ALANYL-D-ALANINE LIGASE"/>
    <property type="match status" value="1"/>
</dbReference>
<dbReference type="InterPro" id="IPR036615">
    <property type="entry name" value="Mur_ligase_C_dom_sf"/>
</dbReference>
<keyword evidence="4" id="KW-0547">Nucleotide-binding</keyword>
<protein>
    <recommendedName>
        <fullName evidence="10">UDP-N-acetylmuramoyl-tripeptide--D-alanyl-D-alanine ligase</fullName>
        <ecNumber evidence="10">6.3.2.10</ecNumber>
    </recommendedName>
</protein>
<evidence type="ECO:0000256" key="3">
    <source>
        <dbReference type="ARBA" id="ARBA00022618"/>
    </source>
</evidence>
<dbReference type="SUPFAM" id="SSF53244">
    <property type="entry name" value="MurD-like peptide ligases, peptide-binding domain"/>
    <property type="match status" value="1"/>
</dbReference>
<keyword evidence="6 10" id="KW-0133">Cell shape</keyword>
<evidence type="ECO:0000313" key="15">
    <source>
        <dbReference type="Proteomes" id="UP000604341"/>
    </source>
</evidence>
<gene>
    <name evidence="14" type="ORF">GCM10010844_23500</name>
</gene>
<organism evidence="14 15">
    <name type="scientific">Deinococcus radiotolerans</name>
    <dbReference type="NCBI Taxonomy" id="1309407"/>
    <lineage>
        <taxon>Bacteria</taxon>
        <taxon>Thermotogati</taxon>
        <taxon>Deinococcota</taxon>
        <taxon>Deinococci</taxon>
        <taxon>Deinococcales</taxon>
        <taxon>Deinococcaceae</taxon>
        <taxon>Deinococcus</taxon>
    </lineage>
</organism>
<feature type="domain" description="Mur ligase C-terminal" evidence="12">
    <location>
        <begin position="314"/>
        <end position="421"/>
    </location>
</feature>
<evidence type="ECO:0000256" key="7">
    <source>
        <dbReference type="ARBA" id="ARBA00022984"/>
    </source>
</evidence>
<dbReference type="PANTHER" id="PTHR43024">
    <property type="entry name" value="UDP-N-ACETYLMURAMOYL-TRIPEPTIDE--D-ALANYL-D-ALANINE LIGASE"/>
    <property type="match status" value="1"/>
</dbReference>
<keyword evidence="9 10" id="KW-0961">Cell wall biogenesis/degradation</keyword>
<feature type="domain" description="Mur ligase central" evidence="13">
    <location>
        <begin position="119"/>
        <end position="219"/>
    </location>
</feature>
<dbReference type="Gene3D" id="3.90.190.20">
    <property type="entry name" value="Mur ligase, C-terminal domain"/>
    <property type="match status" value="1"/>
</dbReference>
<dbReference type="Gene3D" id="3.40.1190.10">
    <property type="entry name" value="Mur-like, catalytic domain"/>
    <property type="match status" value="1"/>
</dbReference>
<evidence type="ECO:0000259" key="13">
    <source>
        <dbReference type="Pfam" id="PF08245"/>
    </source>
</evidence>
<keyword evidence="15" id="KW-1185">Reference proteome</keyword>
<evidence type="ECO:0000313" key="14">
    <source>
        <dbReference type="EMBL" id="GGL04155.1"/>
    </source>
</evidence>
<evidence type="ECO:0000259" key="11">
    <source>
        <dbReference type="Pfam" id="PF01225"/>
    </source>
</evidence>
<evidence type="ECO:0000259" key="12">
    <source>
        <dbReference type="Pfam" id="PF02875"/>
    </source>
</evidence>
<proteinExistence type="predicted"/>
<comment type="pathway">
    <text evidence="10">Cell wall biogenesis; peptidoglycan biosynthesis.</text>
</comment>
<dbReference type="SUPFAM" id="SSF53623">
    <property type="entry name" value="MurD-like peptide ligases, catalytic domain"/>
    <property type="match status" value="1"/>
</dbReference>
<dbReference type="InterPro" id="IPR000713">
    <property type="entry name" value="Mur_ligase_N"/>
</dbReference>